<evidence type="ECO:0000313" key="5">
    <source>
        <dbReference type="Proteomes" id="UP001152049"/>
    </source>
</evidence>
<dbReference type="OrthoDB" id="5386093at2759"/>
<accession>A0A9W8SEI8</accession>
<feature type="chain" id="PRO_5040882720" description="Mid2 domain-containing protein" evidence="3">
    <location>
        <begin position="26"/>
        <end position="471"/>
    </location>
</feature>
<feature type="region of interest" description="Disordered" evidence="1">
    <location>
        <begin position="183"/>
        <end position="285"/>
    </location>
</feature>
<feature type="compositionally biased region" description="Polar residues" evidence="1">
    <location>
        <begin position="436"/>
        <end position="447"/>
    </location>
</feature>
<evidence type="ECO:0000313" key="4">
    <source>
        <dbReference type="EMBL" id="KAJ4270133.1"/>
    </source>
</evidence>
<evidence type="ECO:0000256" key="3">
    <source>
        <dbReference type="SAM" id="SignalP"/>
    </source>
</evidence>
<gene>
    <name evidence="4" type="ORF">NW762_001806</name>
</gene>
<evidence type="ECO:0000256" key="2">
    <source>
        <dbReference type="SAM" id="Phobius"/>
    </source>
</evidence>
<dbReference type="PANTHER" id="PTHR16861">
    <property type="entry name" value="GLYCOPROTEIN 38"/>
    <property type="match status" value="1"/>
</dbReference>
<comment type="caution">
    <text evidence="4">The sequence shown here is derived from an EMBL/GenBank/DDBJ whole genome shotgun (WGS) entry which is preliminary data.</text>
</comment>
<keyword evidence="2" id="KW-0812">Transmembrane</keyword>
<sequence length="471" mass="48821">MTPAHLMARLPPLLVLSGFLNLATGHALPQPTKTVDYHEINAVPYPLAATAAPDDSFLLRRQFNTVCGYIGGDPALPATCSAGSHCVVDVDHGAVGCCPDGGSCTQGVFTGCVDADSGPQTEANPYVFTCRGSDSCYKNSFEGGFFQYGCGSTSGLATKVVATASGKTAIQLTSINAPLTASATSLSEPTTLGTRTRKSTTVSSTTKSSTTKSSTTKSSTTKTTETSSTESKTSSQSETSTESETETETASTASESADPSATDGDSASSSEASAPETDGDDNGSKNTGAIIGGTISGVAALAALVVLGIWLWKRKKGNTRQGPGVKQQVQHVGPPSKGNHNFAPVPPMHEVDDMPPPPPVPVTNQRSMNPIMEHDGPYAEPWDPPAGYGYSATAVGGAAQMEHDEIPLTRESDDFQHPYNSGLGRISEEDPRPGTAISTPGHMSSPLQAYPGPRRDGGGPLWQQNRGPGWI</sequence>
<keyword evidence="3" id="KW-0732">Signal</keyword>
<protein>
    <recommendedName>
        <fullName evidence="6">Mid2 domain-containing protein</fullName>
    </recommendedName>
</protein>
<dbReference type="Proteomes" id="UP001152049">
    <property type="component" value="Unassembled WGS sequence"/>
</dbReference>
<reference evidence="4" key="1">
    <citation type="submission" date="2022-09" db="EMBL/GenBank/DDBJ databases">
        <title>Fusarium specimens isolated from Avocado Roots.</title>
        <authorList>
            <person name="Stajich J."/>
            <person name="Roper C."/>
            <person name="Heimlech-Rivalta G."/>
        </authorList>
    </citation>
    <scope>NUCLEOTIDE SEQUENCE</scope>
    <source>
        <strain evidence="4">CF00136</strain>
    </source>
</reference>
<organism evidence="4 5">
    <name type="scientific">Fusarium torreyae</name>
    <dbReference type="NCBI Taxonomy" id="1237075"/>
    <lineage>
        <taxon>Eukaryota</taxon>
        <taxon>Fungi</taxon>
        <taxon>Dikarya</taxon>
        <taxon>Ascomycota</taxon>
        <taxon>Pezizomycotina</taxon>
        <taxon>Sordariomycetes</taxon>
        <taxon>Hypocreomycetidae</taxon>
        <taxon>Hypocreales</taxon>
        <taxon>Nectriaceae</taxon>
        <taxon>Fusarium</taxon>
    </lineage>
</organism>
<feature type="region of interest" description="Disordered" evidence="1">
    <location>
        <begin position="317"/>
        <end position="337"/>
    </location>
</feature>
<feature type="compositionally biased region" description="Low complexity" evidence="1">
    <location>
        <begin position="248"/>
        <end position="276"/>
    </location>
</feature>
<feature type="region of interest" description="Disordered" evidence="1">
    <location>
        <begin position="411"/>
        <end position="471"/>
    </location>
</feature>
<keyword evidence="2" id="KW-1133">Transmembrane helix</keyword>
<dbReference type="PANTHER" id="PTHR16861:SF4">
    <property type="entry name" value="SH3 DOMAIN PROTEIN (AFU_ORTHOLOGUE AFUA_1G13610)"/>
    <property type="match status" value="1"/>
</dbReference>
<name>A0A9W8SEI8_9HYPO</name>
<dbReference type="AlphaFoldDB" id="A0A9W8SEI8"/>
<keyword evidence="5" id="KW-1185">Reference proteome</keyword>
<evidence type="ECO:0008006" key="6">
    <source>
        <dbReference type="Google" id="ProtNLM"/>
    </source>
</evidence>
<keyword evidence="2" id="KW-0472">Membrane</keyword>
<feature type="compositionally biased region" description="Polar residues" evidence="1">
    <location>
        <begin position="462"/>
        <end position="471"/>
    </location>
</feature>
<evidence type="ECO:0000256" key="1">
    <source>
        <dbReference type="SAM" id="MobiDB-lite"/>
    </source>
</evidence>
<dbReference type="EMBL" id="JAOQAZ010000002">
    <property type="protein sequence ID" value="KAJ4270133.1"/>
    <property type="molecule type" value="Genomic_DNA"/>
</dbReference>
<feature type="compositionally biased region" description="Low complexity" evidence="1">
    <location>
        <begin position="190"/>
        <end position="240"/>
    </location>
</feature>
<feature type="signal peptide" evidence="3">
    <location>
        <begin position="1"/>
        <end position="25"/>
    </location>
</feature>
<feature type="transmembrane region" description="Helical" evidence="2">
    <location>
        <begin position="290"/>
        <end position="312"/>
    </location>
</feature>
<proteinExistence type="predicted"/>